<dbReference type="RefSeq" id="WP_168451893.1">
    <property type="nucleotide sequence ID" value="NZ_JAAWWK010000007.1"/>
</dbReference>
<dbReference type="PANTHER" id="PTHR42887">
    <property type="entry name" value="OS12G0638800 PROTEIN"/>
    <property type="match status" value="1"/>
</dbReference>
<keyword evidence="7" id="KW-1185">Reference proteome</keyword>
<comment type="cofactor">
    <cofactor evidence="1">
        <name>FAD</name>
        <dbReference type="ChEBI" id="CHEBI:57692"/>
    </cofactor>
</comment>
<dbReference type="PANTHER" id="PTHR42887:SF2">
    <property type="entry name" value="OS12G0638800 PROTEIN"/>
    <property type="match status" value="1"/>
</dbReference>
<evidence type="ECO:0000259" key="5">
    <source>
        <dbReference type="Pfam" id="PF22780"/>
    </source>
</evidence>
<sequence length="416" mass="46010">MPHSNDSYDVIILGAGASGLFCAFTAAQRGRRVLVLERANKVGKKILMSGGGRCNFTNHFVEADNFISANRHFCKAALKRYTQWDFIGMVERYGIDYEERRHSQLFCQNSAKDILNMLLDECAAAGVEIRTHCELASVAALSPQPRSEKYSDDQQARYALALQQGQHSLSLRCHSLVIATGALSIPTLGGSGIGYDIARQFGLTVTELQAGLVPFMFSDQLKPLCERLSGLALEVEVSCNGRSFSENLLFTHRGMSGPVMLQISNYWHPGDALSIGLLPHSNAEEWLLDTKVAQGRSLLRTVLGQKLAKGLVQELQQLWWPDYAEKMLAEFSDRELRRIAGLLHQWQVKPSATEGYRTAEVTRGGVDTDQISSKTMEAKHQPGLYFIGEVLDVTGWLGGFNFQWAWSSGYSAGLAV</sequence>
<dbReference type="InterPro" id="IPR055178">
    <property type="entry name" value="RsdA/BaiN/AoA(So)-like_dom"/>
</dbReference>
<feature type="domain" description="RsdA/BaiN/AoA(So)-like Rossmann fold-like" evidence="4">
    <location>
        <begin position="9"/>
        <end position="413"/>
    </location>
</feature>
<keyword evidence="3" id="KW-0274">FAD</keyword>
<name>A0ABX1GJJ0_9GAMM</name>
<dbReference type="InterPro" id="IPR057661">
    <property type="entry name" value="RsdA/BaiN/AoA(So)_Rossmann"/>
</dbReference>
<proteinExistence type="predicted"/>
<dbReference type="InterPro" id="IPR023166">
    <property type="entry name" value="BaiN-like_dom_sf"/>
</dbReference>
<dbReference type="Gene3D" id="3.50.50.60">
    <property type="entry name" value="FAD/NAD(P)-binding domain"/>
    <property type="match status" value="1"/>
</dbReference>
<comment type="caution">
    <text evidence="6">The sequence shown here is derived from an EMBL/GenBank/DDBJ whole genome shotgun (WGS) entry which is preliminary data.</text>
</comment>
<dbReference type="SUPFAM" id="SSF51905">
    <property type="entry name" value="FAD/NAD(P)-binding domain"/>
    <property type="match status" value="1"/>
</dbReference>
<evidence type="ECO:0000256" key="1">
    <source>
        <dbReference type="ARBA" id="ARBA00001974"/>
    </source>
</evidence>
<keyword evidence="2" id="KW-0285">Flavoprotein</keyword>
<evidence type="ECO:0000256" key="2">
    <source>
        <dbReference type="ARBA" id="ARBA00022630"/>
    </source>
</evidence>
<dbReference type="Proteomes" id="UP000765845">
    <property type="component" value="Unassembled WGS sequence"/>
</dbReference>
<organism evidence="6 7">
    <name type="scientific">Spongiibacter thalassae</name>
    <dbReference type="NCBI Taxonomy" id="2721624"/>
    <lineage>
        <taxon>Bacteria</taxon>
        <taxon>Pseudomonadati</taxon>
        <taxon>Pseudomonadota</taxon>
        <taxon>Gammaproteobacteria</taxon>
        <taxon>Cellvibrionales</taxon>
        <taxon>Spongiibacteraceae</taxon>
        <taxon>Spongiibacter</taxon>
    </lineage>
</organism>
<dbReference type="NCBIfam" id="TIGR00275">
    <property type="entry name" value="aminoacetone oxidase family FAD-binding enzyme"/>
    <property type="match status" value="1"/>
</dbReference>
<reference evidence="6 7" key="1">
    <citation type="submission" date="2020-04" db="EMBL/GenBank/DDBJ databases">
        <authorList>
            <person name="Yoon J."/>
        </authorList>
    </citation>
    <scope>NUCLEOTIDE SEQUENCE [LARGE SCALE GENOMIC DNA]</scope>
    <source>
        <strain evidence="6 7">KMU-166</strain>
    </source>
</reference>
<dbReference type="EMBL" id="JAAWWK010000007">
    <property type="protein sequence ID" value="NKI19375.1"/>
    <property type="molecule type" value="Genomic_DNA"/>
</dbReference>
<dbReference type="PRINTS" id="PR00368">
    <property type="entry name" value="FADPNR"/>
</dbReference>
<gene>
    <name evidence="6" type="ORF">HCU74_18365</name>
</gene>
<dbReference type="Pfam" id="PF22780">
    <property type="entry name" value="HI0933_like_1st"/>
    <property type="match status" value="1"/>
</dbReference>
<evidence type="ECO:0000313" key="6">
    <source>
        <dbReference type="EMBL" id="NKI19375.1"/>
    </source>
</evidence>
<dbReference type="PRINTS" id="PR00411">
    <property type="entry name" value="PNDRDTASEI"/>
</dbReference>
<dbReference type="InterPro" id="IPR036188">
    <property type="entry name" value="FAD/NAD-bd_sf"/>
</dbReference>
<evidence type="ECO:0000313" key="7">
    <source>
        <dbReference type="Proteomes" id="UP000765845"/>
    </source>
</evidence>
<dbReference type="Pfam" id="PF03486">
    <property type="entry name" value="HI0933_like"/>
    <property type="match status" value="1"/>
</dbReference>
<dbReference type="SUPFAM" id="SSF160996">
    <property type="entry name" value="HI0933 insert domain-like"/>
    <property type="match status" value="1"/>
</dbReference>
<dbReference type="Gene3D" id="2.40.30.10">
    <property type="entry name" value="Translation factors"/>
    <property type="match status" value="1"/>
</dbReference>
<evidence type="ECO:0000259" key="4">
    <source>
        <dbReference type="Pfam" id="PF03486"/>
    </source>
</evidence>
<accession>A0ABX1GJJ0</accession>
<evidence type="ECO:0000256" key="3">
    <source>
        <dbReference type="ARBA" id="ARBA00022827"/>
    </source>
</evidence>
<protein>
    <submittedName>
        <fullName evidence="6">NAD(P)/FAD-dependent oxidoreductase</fullName>
    </submittedName>
</protein>
<feature type="domain" description="RsdA/BaiN/AoA(So)-like insert" evidence="5">
    <location>
        <begin position="209"/>
        <end position="361"/>
    </location>
</feature>
<dbReference type="Gene3D" id="1.10.8.260">
    <property type="entry name" value="HI0933 insert domain-like"/>
    <property type="match status" value="1"/>
</dbReference>
<dbReference type="InterPro" id="IPR004792">
    <property type="entry name" value="BaiN-like"/>
</dbReference>